<dbReference type="GO" id="GO:0006508">
    <property type="term" value="P:proteolysis"/>
    <property type="evidence" value="ECO:0007669"/>
    <property type="project" value="UniProtKB-KW"/>
</dbReference>
<dbReference type="PANTHER" id="PTHR47360">
    <property type="entry name" value="MUREIN DD-ENDOPEPTIDASE MEPS/MUREIN LD-CARBOXYPEPTIDASE"/>
    <property type="match status" value="1"/>
</dbReference>
<evidence type="ECO:0000256" key="2">
    <source>
        <dbReference type="ARBA" id="ARBA00022670"/>
    </source>
</evidence>
<keyword evidence="5" id="KW-0378">Hydrolase</keyword>
<organism evidence="11 12">
    <name type="scientific">Deinococcus arboris</name>
    <dbReference type="NCBI Taxonomy" id="2682977"/>
    <lineage>
        <taxon>Bacteria</taxon>
        <taxon>Thermotogati</taxon>
        <taxon>Deinococcota</taxon>
        <taxon>Deinococci</taxon>
        <taxon>Deinococcales</taxon>
        <taxon>Deinococcaceae</taxon>
        <taxon>Deinococcus</taxon>
    </lineage>
</organism>
<dbReference type="InterPro" id="IPR000064">
    <property type="entry name" value="NLP_P60_dom"/>
</dbReference>
<feature type="chain" id="PRO_5028949806" evidence="8">
    <location>
        <begin position="28"/>
        <end position="362"/>
    </location>
</feature>
<evidence type="ECO:0000313" key="12">
    <source>
        <dbReference type="Proteomes" id="UP000483286"/>
    </source>
</evidence>
<keyword evidence="3 8" id="KW-0732">Signal</keyword>
<accession>A0A7C9IAD0</accession>
<dbReference type="Gene3D" id="3.10.350.10">
    <property type="entry name" value="LysM domain"/>
    <property type="match status" value="2"/>
</dbReference>
<feature type="domain" description="LysM" evidence="9">
    <location>
        <begin position="114"/>
        <end position="158"/>
    </location>
</feature>
<feature type="compositionally biased region" description="Low complexity" evidence="7">
    <location>
        <begin position="164"/>
        <end position="173"/>
    </location>
</feature>
<name>A0A7C9IAD0_9DEIO</name>
<dbReference type="GO" id="GO:0008234">
    <property type="term" value="F:cysteine-type peptidase activity"/>
    <property type="evidence" value="ECO:0007669"/>
    <property type="project" value="UniProtKB-KW"/>
</dbReference>
<dbReference type="Proteomes" id="UP000483286">
    <property type="component" value="Unassembled WGS sequence"/>
</dbReference>
<keyword evidence="6" id="KW-0788">Thiol protease</keyword>
<dbReference type="PROSITE" id="PS51782">
    <property type="entry name" value="LYSM"/>
    <property type="match status" value="2"/>
</dbReference>
<evidence type="ECO:0000256" key="8">
    <source>
        <dbReference type="SAM" id="SignalP"/>
    </source>
</evidence>
<evidence type="ECO:0000256" key="1">
    <source>
        <dbReference type="ARBA" id="ARBA00007074"/>
    </source>
</evidence>
<dbReference type="InterPro" id="IPR036779">
    <property type="entry name" value="LysM_dom_sf"/>
</dbReference>
<dbReference type="SMART" id="SM00257">
    <property type="entry name" value="LysM"/>
    <property type="match status" value="2"/>
</dbReference>
<evidence type="ECO:0000313" key="11">
    <source>
        <dbReference type="EMBL" id="MVN86706.1"/>
    </source>
</evidence>
<dbReference type="InterPro" id="IPR018392">
    <property type="entry name" value="LysM"/>
</dbReference>
<protein>
    <submittedName>
        <fullName evidence="11">LysM peptidoglycan-binding domain-containing protein</fullName>
    </submittedName>
</protein>
<dbReference type="InterPro" id="IPR038765">
    <property type="entry name" value="Papain-like_cys_pep_sf"/>
</dbReference>
<keyword evidence="2" id="KW-0645">Protease</keyword>
<sequence length="362" mass="36583">MSLPSCPLPALRAALLAGLLLGAGAQAQGTGSADLRGQASVTVQAGDTAYGLARRAGLTLDALLTLNNLSSSALKVGQVLRLRSPEAPALTPPPLLSAQALPTQISAAPALASQAHLVQPGDTLYALARRYGVTVDSLLAANALPIGATLKAGQVLKLPLASAGPGPAPAAGPGASGIGGSPFLPGAPIPAAPTVQPGAPMPRAGLPGEPGHDVVAAPALVDPSTLSSPFPLPEWRRAALALLDTPYAYGGTTRTGTDCSGFVLQVFTPLGFALPRTSAEQARVGTAVASSDLQPGDLVFFDTEGGGRVSHVGIYLGDDQFVSANSYQGRVTVDSLLTDRYWAPRFLQGRRILDAPLAAARP</sequence>
<feature type="domain" description="NlpC/P60" evidence="10">
    <location>
        <begin position="228"/>
        <end position="353"/>
    </location>
</feature>
<comment type="caution">
    <text evidence="11">The sequence shown here is derived from an EMBL/GenBank/DDBJ whole genome shotgun (WGS) entry which is preliminary data.</text>
</comment>
<comment type="similarity">
    <text evidence="1">Belongs to the peptidase C40 family.</text>
</comment>
<evidence type="ECO:0000256" key="6">
    <source>
        <dbReference type="ARBA" id="ARBA00022807"/>
    </source>
</evidence>
<dbReference type="EMBL" id="WQLB01000008">
    <property type="protein sequence ID" value="MVN86706.1"/>
    <property type="molecule type" value="Genomic_DNA"/>
</dbReference>
<dbReference type="Pfam" id="PF00877">
    <property type="entry name" value="NLPC_P60"/>
    <property type="match status" value="1"/>
</dbReference>
<evidence type="ECO:0000256" key="5">
    <source>
        <dbReference type="ARBA" id="ARBA00022801"/>
    </source>
</evidence>
<keyword evidence="4" id="KW-0677">Repeat</keyword>
<dbReference type="CDD" id="cd00118">
    <property type="entry name" value="LysM"/>
    <property type="match status" value="2"/>
</dbReference>
<dbReference type="PROSITE" id="PS51935">
    <property type="entry name" value="NLPC_P60"/>
    <property type="match status" value="1"/>
</dbReference>
<reference evidence="11 12" key="1">
    <citation type="submission" date="2019-12" db="EMBL/GenBank/DDBJ databases">
        <title>Deinococcus sp. HMF7620 Genome sequencing and assembly.</title>
        <authorList>
            <person name="Kang H."/>
            <person name="Kim H."/>
            <person name="Joh K."/>
        </authorList>
    </citation>
    <scope>NUCLEOTIDE SEQUENCE [LARGE SCALE GENOMIC DNA]</scope>
    <source>
        <strain evidence="11 12">HMF7620</strain>
    </source>
</reference>
<feature type="region of interest" description="Disordered" evidence="7">
    <location>
        <begin position="164"/>
        <end position="215"/>
    </location>
</feature>
<proteinExistence type="inferred from homology"/>
<dbReference type="InterPro" id="IPR052062">
    <property type="entry name" value="Murein_DD/LD_carboxypeptidase"/>
</dbReference>
<dbReference type="Pfam" id="PF01476">
    <property type="entry name" value="LysM"/>
    <property type="match status" value="2"/>
</dbReference>
<dbReference type="RefSeq" id="WP_157458758.1">
    <property type="nucleotide sequence ID" value="NZ_WQLB01000008.1"/>
</dbReference>
<evidence type="ECO:0000256" key="4">
    <source>
        <dbReference type="ARBA" id="ARBA00022737"/>
    </source>
</evidence>
<dbReference type="SUPFAM" id="SSF54106">
    <property type="entry name" value="LysM domain"/>
    <property type="match status" value="2"/>
</dbReference>
<keyword evidence="12" id="KW-1185">Reference proteome</keyword>
<feature type="signal peptide" evidence="8">
    <location>
        <begin position="1"/>
        <end position="27"/>
    </location>
</feature>
<evidence type="ECO:0000259" key="10">
    <source>
        <dbReference type="PROSITE" id="PS51935"/>
    </source>
</evidence>
<evidence type="ECO:0000256" key="3">
    <source>
        <dbReference type="ARBA" id="ARBA00022729"/>
    </source>
</evidence>
<evidence type="ECO:0000256" key="7">
    <source>
        <dbReference type="SAM" id="MobiDB-lite"/>
    </source>
</evidence>
<evidence type="ECO:0000259" key="9">
    <source>
        <dbReference type="PROSITE" id="PS51782"/>
    </source>
</evidence>
<feature type="domain" description="LysM" evidence="9">
    <location>
        <begin position="39"/>
        <end position="82"/>
    </location>
</feature>
<gene>
    <name evidence="11" type="ORF">GO986_08010</name>
</gene>
<dbReference type="Gene3D" id="3.90.1720.10">
    <property type="entry name" value="endopeptidase domain like (from Nostoc punctiforme)"/>
    <property type="match status" value="1"/>
</dbReference>
<dbReference type="SUPFAM" id="SSF54001">
    <property type="entry name" value="Cysteine proteinases"/>
    <property type="match status" value="1"/>
</dbReference>
<dbReference type="AlphaFoldDB" id="A0A7C9IAD0"/>
<dbReference type="PANTHER" id="PTHR47360:SF1">
    <property type="entry name" value="ENDOPEPTIDASE NLPC-RELATED"/>
    <property type="match status" value="1"/>
</dbReference>